<dbReference type="HOGENOM" id="CLU_2616086_0_0_3"/>
<dbReference type="AlphaFoldDB" id="E0UCV0"/>
<accession>E0UCV0</accession>
<dbReference type="RefSeq" id="WP_013324478.1">
    <property type="nucleotide sequence ID" value="NC_014501.1"/>
</dbReference>
<dbReference type="STRING" id="497965.Cyan7822_4505"/>
<dbReference type="EMBL" id="CP002198">
    <property type="protein sequence ID" value="ADN16415.1"/>
    <property type="molecule type" value="Genomic_DNA"/>
</dbReference>
<name>E0UCV0_GLOV7</name>
<proteinExistence type="predicted"/>
<protein>
    <submittedName>
        <fullName evidence="1">Uncharacterized protein</fullName>
    </submittedName>
</protein>
<evidence type="ECO:0000313" key="1">
    <source>
        <dbReference type="EMBL" id="ADN16415.1"/>
    </source>
</evidence>
<keyword evidence="2" id="KW-1185">Reference proteome</keyword>
<organism evidence="1 2">
    <name type="scientific">Gloeothece verrucosa (strain PCC 7822)</name>
    <name type="common">Cyanothece sp. (strain PCC 7822)</name>
    <dbReference type="NCBI Taxonomy" id="497965"/>
    <lineage>
        <taxon>Bacteria</taxon>
        <taxon>Bacillati</taxon>
        <taxon>Cyanobacteriota</taxon>
        <taxon>Cyanophyceae</taxon>
        <taxon>Oscillatoriophycideae</taxon>
        <taxon>Chroococcales</taxon>
        <taxon>Aphanothecaceae</taxon>
        <taxon>Gloeothece</taxon>
        <taxon>Gloeothece verrucosa</taxon>
    </lineage>
</organism>
<dbReference type="KEGG" id="cyj:Cyan7822_4505"/>
<gene>
    <name evidence="1" type="ordered locus">Cyan7822_4505</name>
</gene>
<sequence>MTTIVQTKIAMYPVYLPQVSGSPSTWINLANVLTVEYNPEKEDEMLIVTFITGKFKAYRGEQAKEIIKALKEAQAKYC</sequence>
<reference evidence="2" key="1">
    <citation type="journal article" date="2011" name="MBio">
        <title>Novel metabolic attributes of the genus Cyanothece, comprising a group of unicellular nitrogen-fixing Cyanobacteria.</title>
        <authorList>
            <person name="Bandyopadhyay A."/>
            <person name="Elvitigala T."/>
            <person name="Welsh E."/>
            <person name="Stockel J."/>
            <person name="Liberton M."/>
            <person name="Min H."/>
            <person name="Sherman L.A."/>
            <person name="Pakrasi H.B."/>
        </authorList>
    </citation>
    <scope>NUCLEOTIDE SEQUENCE [LARGE SCALE GENOMIC DNA]</scope>
    <source>
        <strain evidence="2">PCC 7822</strain>
    </source>
</reference>
<evidence type="ECO:0000313" key="2">
    <source>
        <dbReference type="Proteomes" id="UP000008206"/>
    </source>
</evidence>
<dbReference type="Proteomes" id="UP000008206">
    <property type="component" value="Chromosome"/>
</dbReference>